<accession>A0A077DH98</accession>
<evidence type="ECO:0000256" key="1">
    <source>
        <dbReference type="ARBA" id="ARBA00000086"/>
    </source>
</evidence>
<dbReference type="PANTHER" id="PTHR43003:SF5">
    <property type="entry name" value="DNA-3-METHYLADENINE GLYCOSYLASE"/>
    <property type="match status" value="1"/>
</dbReference>
<evidence type="ECO:0000313" key="8">
    <source>
        <dbReference type="Proteomes" id="UP000028945"/>
    </source>
</evidence>
<feature type="domain" description="HhH-GPD" evidence="6">
    <location>
        <begin position="48"/>
        <end position="202"/>
    </location>
</feature>
<sequence>MAFEDYWTKAVVDLKQADKILGKIISLNEKKLPQKQMDAFSTLARSIVAQQISTKTANKIWSNFERELCQRQVEPSVVLKLSEQALKGIGIGTRKVVYLKDLAIYFQNEWVTPSHWSKMSDDEIVKQLCAIKGIGPWTAQIFLMMFLQRPNVLPIVDLGLKKAIEKHYFGGETVTPAVMKNLAQAWQPWCTVATWYLWKSLELDQTE</sequence>
<evidence type="ECO:0000259" key="6">
    <source>
        <dbReference type="SMART" id="SM00478"/>
    </source>
</evidence>
<dbReference type="GO" id="GO:0032993">
    <property type="term" value="C:protein-DNA complex"/>
    <property type="evidence" value="ECO:0007669"/>
    <property type="project" value="TreeGrafter"/>
</dbReference>
<dbReference type="Gene3D" id="1.10.1670.40">
    <property type="match status" value="1"/>
</dbReference>
<dbReference type="Proteomes" id="UP000028945">
    <property type="component" value="Chromosome"/>
</dbReference>
<dbReference type="GO" id="GO:0006285">
    <property type="term" value="P:base-excision repair, AP site formation"/>
    <property type="evidence" value="ECO:0007669"/>
    <property type="project" value="TreeGrafter"/>
</dbReference>
<dbReference type="HOGENOM" id="CLU_000445_72_5_4"/>
<dbReference type="STRING" id="1072685.IX83_05580"/>
<dbReference type="CDD" id="cd00056">
    <property type="entry name" value="ENDO3c"/>
    <property type="match status" value="1"/>
</dbReference>
<dbReference type="GO" id="GO:0043916">
    <property type="term" value="F:DNA-7-methylguanine glycosylase activity"/>
    <property type="evidence" value="ECO:0007669"/>
    <property type="project" value="TreeGrafter"/>
</dbReference>
<evidence type="ECO:0000256" key="3">
    <source>
        <dbReference type="ARBA" id="ARBA00012000"/>
    </source>
</evidence>
<dbReference type="eggNOG" id="COG0122">
    <property type="taxonomic scope" value="Bacteria"/>
</dbReference>
<dbReference type="KEGG" id="bpsi:IX83_05580"/>
<dbReference type="PANTHER" id="PTHR43003">
    <property type="entry name" value="DNA-3-METHYLADENINE GLYCOSYLASE"/>
    <property type="match status" value="1"/>
</dbReference>
<dbReference type="GO" id="GO:0006307">
    <property type="term" value="P:DNA alkylation repair"/>
    <property type="evidence" value="ECO:0007669"/>
    <property type="project" value="TreeGrafter"/>
</dbReference>
<dbReference type="InterPro" id="IPR011257">
    <property type="entry name" value="DNA_glycosylase"/>
</dbReference>
<dbReference type="SMART" id="SM00478">
    <property type="entry name" value="ENDO3c"/>
    <property type="match status" value="1"/>
</dbReference>
<dbReference type="Pfam" id="PF00730">
    <property type="entry name" value="HhH-GPD"/>
    <property type="match status" value="1"/>
</dbReference>
<dbReference type="AlphaFoldDB" id="A0A077DH98"/>
<dbReference type="Gene3D" id="1.10.340.30">
    <property type="entry name" value="Hypothetical protein, domain 2"/>
    <property type="match status" value="1"/>
</dbReference>
<evidence type="ECO:0000256" key="5">
    <source>
        <dbReference type="ARBA" id="ARBA00023204"/>
    </source>
</evidence>
<gene>
    <name evidence="7" type="ORF">IX83_05580</name>
</gene>
<keyword evidence="8" id="KW-1185">Reference proteome</keyword>
<dbReference type="GO" id="GO:0005737">
    <property type="term" value="C:cytoplasm"/>
    <property type="evidence" value="ECO:0007669"/>
    <property type="project" value="TreeGrafter"/>
</dbReference>
<dbReference type="FunFam" id="1.10.340.30:FF:000004">
    <property type="entry name" value="DNA-3-methyladenine glycosylase II"/>
    <property type="match status" value="1"/>
</dbReference>
<comment type="catalytic activity">
    <reaction evidence="1">
        <text>Hydrolysis of alkylated DNA, releasing 3-methyladenine, 3-methylguanine, 7-methylguanine and 7-methyladenine.</text>
        <dbReference type="EC" id="3.2.2.21"/>
    </reaction>
</comment>
<dbReference type="SUPFAM" id="SSF48150">
    <property type="entry name" value="DNA-glycosylase"/>
    <property type="match status" value="1"/>
</dbReference>
<dbReference type="InterPro" id="IPR003265">
    <property type="entry name" value="HhH-GPD_domain"/>
</dbReference>
<name>A0A077DH98_9BURK</name>
<evidence type="ECO:0000313" key="7">
    <source>
        <dbReference type="EMBL" id="AIL32857.1"/>
    </source>
</evidence>
<dbReference type="InterPro" id="IPR051912">
    <property type="entry name" value="Alkylbase_DNA_Glycosylase/TA"/>
</dbReference>
<keyword evidence="4" id="KW-0227">DNA damage</keyword>
<dbReference type="EMBL" id="CP009238">
    <property type="protein sequence ID" value="AIL32857.1"/>
    <property type="molecule type" value="Genomic_DNA"/>
</dbReference>
<protein>
    <recommendedName>
        <fullName evidence="3">DNA-3-methyladenine glycosylase II</fullName>
        <ecNumber evidence="3">3.2.2.21</ecNumber>
    </recommendedName>
</protein>
<proteinExistence type="inferred from homology"/>
<comment type="similarity">
    <text evidence="2">Belongs to the alkylbase DNA glycosidase AlkA family.</text>
</comment>
<dbReference type="EC" id="3.2.2.21" evidence="3"/>
<keyword evidence="5" id="KW-0234">DNA repair</keyword>
<reference evidence="7 8" key="1">
    <citation type="journal article" date="2014" name="BMC Genomics">
        <title>A genomic perspective on a new bacterial genus and species from the Alcaligenaceae family, Basilea psittacipulmonis.</title>
        <authorList>
            <person name="Whiteson K.L."/>
            <person name="Hernandez D."/>
            <person name="Lazarevic V."/>
            <person name="Gaia N."/>
            <person name="Farinelli L."/>
            <person name="Francois P."/>
            <person name="Pilo P."/>
            <person name="Frey J."/>
            <person name="Schrenzel J."/>
        </authorList>
    </citation>
    <scope>NUCLEOTIDE SEQUENCE [LARGE SCALE GENOMIC DNA]</scope>
    <source>
        <strain evidence="7 8">DSM 24701</strain>
    </source>
</reference>
<evidence type="ECO:0000256" key="2">
    <source>
        <dbReference type="ARBA" id="ARBA00010817"/>
    </source>
</evidence>
<dbReference type="GO" id="GO:0008725">
    <property type="term" value="F:DNA-3-methyladenine glycosylase activity"/>
    <property type="evidence" value="ECO:0007669"/>
    <property type="project" value="TreeGrafter"/>
</dbReference>
<organism evidence="7 8">
    <name type="scientific">Basilea psittacipulmonis DSM 24701</name>
    <dbReference type="NCBI Taxonomy" id="1072685"/>
    <lineage>
        <taxon>Bacteria</taxon>
        <taxon>Pseudomonadati</taxon>
        <taxon>Pseudomonadota</taxon>
        <taxon>Betaproteobacteria</taxon>
        <taxon>Burkholderiales</taxon>
        <taxon>Alcaligenaceae</taxon>
        <taxon>Basilea</taxon>
    </lineage>
</organism>
<evidence type="ECO:0000256" key="4">
    <source>
        <dbReference type="ARBA" id="ARBA00022763"/>
    </source>
</evidence>
<dbReference type="GO" id="GO:0032131">
    <property type="term" value="F:alkylated DNA binding"/>
    <property type="evidence" value="ECO:0007669"/>
    <property type="project" value="TreeGrafter"/>
</dbReference>